<comment type="caution">
    <text evidence="1">The sequence shown here is derived from an EMBL/GenBank/DDBJ whole genome shotgun (WGS) entry which is preliminary data.</text>
</comment>
<gene>
    <name evidence="1" type="ORF">C8J24_2166</name>
</gene>
<proteinExistence type="predicted"/>
<dbReference type="Proteomes" id="UP000240996">
    <property type="component" value="Unassembled WGS sequence"/>
</dbReference>
<sequence length="33" mass="3356">MQISLCAMVVVVGGGLARLILPPPLQSYAGMLG</sequence>
<dbReference type="EMBL" id="PZZN01000002">
    <property type="protein sequence ID" value="PTM45933.1"/>
    <property type="molecule type" value="Genomic_DNA"/>
</dbReference>
<dbReference type="AlphaFoldDB" id="A0A2T4YQZ2"/>
<evidence type="ECO:0000313" key="1">
    <source>
        <dbReference type="EMBL" id="PTM45933.1"/>
    </source>
</evidence>
<evidence type="ECO:0000313" key="2">
    <source>
        <dbReference type="Proteomes" id="UP000240996"/>
    </source>
</evidence>
<name>A0A2T4YQZ2_9SPHN</name>
<keyword evidence="2" id="KW-1185">Reference proteome</keyword>
<organism evidence="1 2">
    <name type="scientific">Sphingomonas aerolata</name>
    <dbReference type="NCBI Taxonomy" id="185951"/>
    <lineage>
        <taxon>Bacteria</taxon>
        <taxon>Pseudomonadati</taxon>
        <taxon>Pseudomonadota</taxon>
        <taxon>Alphaproteobacteria</taxon>
        <taxon>Sphingomonadales</taxon>
        <taxon>Sphingomonadaceae</taxon>
        <taxon>Sphingomonas</taxon>
    </lineage>
</organism>
<reference evidence="1 2" key="1">
    <citation type="submission" date="2018-04" db="EMBL/GenBank/DDBJ databases">
        <title>Genomic Encyclopedia of Type Strains, Phase III (KMG-III): the genomes of soil and plant-associated and newly described type strains.</title>
        <authorList>
            <person name="Whitman W."/>
        </authorList>
    </citation>
    <scope>NUCLEOTIDE SEQUENCE [LARGE SCALE GENOMIC DNA]</scope>
    <source>
        <strain evidence="1 2">NW12</strain>
    </source>
</reference>
<protein>
    <submittedName>
        <fullName evidence="1">Uncharacterized protein</fullName>
    </submittedName>
</protein>
<accession>A0A2T4YQZ2</accession>